<dbReference type="GO" id="GO:0016491">
    <property type="term" value="F:oxidoreductase activity"/>
    <property type="evidence" value="ECO:0007669"/>
    <property type="project" value="InterPro"/>
</dbReference>
<dbReference type="PROSITE" id="PS00645">
    <property type="entry name" value="COMPLEX1_51K_2"/>
    <property type="match status" value="1"/>
</dbReference>
<protein>
    <submittedName>
        <fullName evidence="2">NADPH-dependent glutamate synthase beta chain and related oxidoreductases</fullName>
    </submittedName>
</protein>
<dbReference type="InterPro" id="IPR001949">
    <property type="entry name" value="NADH-UbQ_OxRdtase_51kDa_CS"/>
</dbReference>
<dbReference type="InterPro" id="IPR019575">
    <property type="entry name" value="Nuop51_4Fe4S-bd"/>
</dbReference>
<dbReference type="GO" id="GO:0010181">
    <property type="term" value="F:FMN binding"/>
    <property type="evidence" value="ECO:0007669"/>
    <property type="project" value="InterPro"/>
</dbReference>
<dbReference type="GO" id="GO:0008137">
    <property type="term" value="F:NADH dehydrogenase (ubiquinone) activity"/>
    <property type="evidence" value="ECO:0007669"/>
    <property type="project" value="InterPro"/>
</dbReference>
<dbReference type="SMART" id="SM00928">
    <property type="entry name" value="NADH_4Fe-4S"/>
    <property type="match status" value="1"/>
</dbReference>
<dbReference type="AlphaFoldDB" id="A0A0S6UDU4"/>
<dbReference type="RefSeq" id="WP_025773492.1">
    <property type="nucleotide sequence ID" value="NZ_DF238840.1"/>
</dbReference>
<dbReference type="PANTHER" id="PTHR42783:SF3">
    <property type="entry name" value="GLUTAMATE SYNTHASE [NADPH] SMALL CHAIN-RELATED"/>
    <property type="match status" value="1"/>
</dbReference>
<evidence type="ECO:0000259" key="1">
    <source>
        <dbReference type="SMART" id="SM00928"/>
    </source>
</evidence>
<reference evidence="2" key="1">
    <citation type="journal article" date="2014" name="Gene">
        <title>Genome-guided analysis of transformation efficiency and carbon dioxide assimilation by Moorella thermoacetica Y72.</title>
        <authorList>
            <person name="Tsukahara K."/>
            <person name="Kita A."/>
            <person name="Nakashimada Y."/>
            <person name="Hoshino T."/>
            <person name="Murakami K."/>
        </authorList>
    </citation>
    <scope>NUCLEOTIDE SEQUENCE [LARGE SCALE GENOMIC DNA]</scope>
    <source>
        <strain evidence="2">Y72</strain>
    </source>
</reference>
<dbReference type="EMBL" id="DF238840">
    <property type="protein sequence ID" value="GAF25552.1"/>
    <property type="molecule type" value="Genomic_DNA"/>
</dbReference>
<dbReference type="InterPro" id="IPR023753">
    <property type="entry name" value="FAD/NAD-binding_dom"/>
</dbReference>
<dbReference type="Pfam" id="PF07992">
    <property type="entry name" value="Pyr_redox_2"/>
    <property type="match status" value="1"/>
</dbReference>
<dbReference type="InterPro" id="IPR028261">
    <property type="entry name" value="DPD_II"/>
</dbReference>
<dbReference type="Gene3D" id="1.20.1440.230">
    <property type="entry name" value="NADH-ubiquinone oxidoreductase 51kDa subunit, iron-sulphur binding domain"/>
    <property type="match status" value="1"/>
</dbReference>
<dbReference type="SUPFAM" id="SSF46548">
    <property type="entry name" value="alpha-helical ferredoxin"/>
    <property type="match status" value="2"/>
</dbReference>
<name>A0A0S6UDU4_NEOTH</name>
<dbReference type="InterPro" id="IPR036188">
    <property type="entry name" value="FAD/NAD-bd_sf"/>
</dbReference>
<dbReference type="InterPro" id="IPR037207">
    <property type="entry name" value="Nuop51_4Fe4S-bd_sf"/>
</dbReference>
<dbReference type="GO" id="GO:0051539">
    <property type="term" value="F:4 iron, 4 sulfur cluster binding"/>
    <property type="evidence" value="ECO:0007669"/>
    <property type="project" value="InterPro"/>
</dbReference>
<feature type="domain" description="NADH-ubiquinone oxidoreductase 51kDa subunit iron-sulphur binding" evidence="1">
    <location>
        <begin position="55"/>
        <end position="100"/>
    </location>
</feature>
<dbReference type="SUPFAM" id="SSF51971">
    <property type="entry name" value="Nucleotide-binding domain"/>
    <property type="match status" value="2"/>
</dbReference>
<proteinExistence type="predicted"/>
<dbReference type="SUPFAM" id="SSF140490">
    <property type="entry name" value="Nqo1C-terminal domain-like"/>
    <property type="match status" value="1"/>
</dbReference>
<organism evidence="2">
    <name type="scientific">Moorella thermoacetica Y72</name>
    <dbReference type="NCBI Taxonomy" id="1325331"/>
    <lineage>
        <taxon>Bacteria</taxon>
        <taxon>Bacillati</taxon>
        <taxon>Bacillota</taxon>
        <taxon>Clostridia</taxon>
        <taxon>Neomoorellales</taxon>
        <taxon>Neomoorellaceae</taxon>
        <taxon>Neomoorella</taxon>
    </lineage>
</organism>
<dbReference type="Pfam" id="PF14691">
    <property type="entry name" value="Fer4_20"/>
    <property type="match status" value="1"/>
</dbReference>
<gene>
    <name evidence="2" type="ORF">MTY_0887</name>
</gene>
<dbReference type="InterPro" id="IPR009051">
    <property type="entry name" value="Helical_ferredxn"/>
</dbReference>
<dbReference type="PRINTS" id="PR00419">
    <property type="entry name" value="ADXRDTASE"/>
</dbReference>
<sequence>MGEVVFSTWGGKVVDHRGGPPGGGPSWAGEFGGRQLKAFIGWDGLVVTDPAVDLLAALKAYYQAVQGESCGRCVPCRVGTRVIYNVLVRIAGGEGLPSDLDLLRRVAWIVRDGSLCELGQAGARAVLDFLDYYSEALRPFLEDSGRVAGGQRTTGPGGRVQVLASGRVLVGNDRGKGTAAVSPAAGLTYKPFVTAPCLKRCPAHLDIPAYIDAIKDGRYEESLAIIRQRTALAGVLGRVCVHPCEENCRRGNVDEPLAIRGLKRFVADYDVKRGRRPVAVCGDHLFTGPWRPAGQAGGEETTAVTSGKKVAIIGAGPAGLSAAYQLAGRGYKVTIFEALPVAGGMLAVGIPSYRLPRDILAGEIEAIKALGVTINLNTRVGVDVTMDQLQRDYDAVFIATGLHASSRMGVAGEDEGYGGFIPGVKFLRDLNLDRCPSLEGKVVAVVGGGNVAMDCARSALRRGAREVHLIYRRSRAEMPAHATEVRDAEAEGVIYHFLVNPTALVAEKGNIKGMQCVRMKLGEPDDSGRRRPVPVPGSEFFLPCDIVVPAIGQAADLSFLDGRIEVGKRGTISVDPVTLATSVPGVFAGGDIVLGARTVVEAVAQGNRAAVSIDQYLRQGTTSPTVEDELDAWLEKVGVYDPEEDVGIYGGRPRQAERVAPVAERVKDFREVEGGFDFHAGRAEAERCLRCYRVGMMVLAGEGESNG</sequence>
<dbReference type="Gene3D" id="3.40.50.720">
    <property type="entry name" value="NAD(P)-binding Rossmann-like Domain"/>
    <property type="match status" value="1"/>
</dbReference>
<evidence type="ECO:0000313" key="2">
    <source>
        <dbReference type="EMBL" id="GAF25552.1"/>
    </source>
</evidence>
<dbReference type="Gene3D" id="1.10.1060.10">
    <property type="entry name" value="Alpha-helical ferredoxin"/>
    <property type="match status" value="1"/>
</dbReference>
<dbReference type="Gene3D" id="3.50.50.60">
    <property type="entry name" value="FAD/NAD(P)-binding domain"/>
    <property type="match status" value="2"/>
</dbReference>
<accession>A0A0S6UDU4</accession>
<dbReference type="Pfam" id="PF10589">
    <property type="entry name" value="NADH_4Fe-4S"/>
    <property type="match status" value="1"/>
</dbReference>
<dbReference type="PANTHER" id="PTHR42783">
    <property type="entry name" value="GLUTAMATE SYNTHASE [NADPH] SMALL CHAIN"/>
    <property type="match status" value="1"/>
</dbReference>
<dbReference type="Proteomes" id="UP000063718">
    <property type="component" value="Unassembled WGS sequence"/>
</dbReference>